<comment type="caution">
    <text evidence="1">The sequence shown here is derived from an EMBL/GenBank/DDBJ whole genome shotgun (WGS) entry which is preliminary data.</text>
</comment>
<gene>
    <name evidence="1" type="ORF">RHMOL_Rhmol04G0167500</name>
</gene>
<dbReference type="EMBL" id="CM046391">
    <property type="protein sequence ID" value="KAI8559364.1"/>
    <property type="molecule type" value="Genomic_DNA"/>
</dbReference>
<evidence type="ECO:0000313" key="2">
    <source>
        <dbReference type="Proteomes" id="UP001062846"/>
    </source>
</evidence>
<dbReference type="Proteomes" id="UP001062846">
    <property type="component" value="Chromosome 4"/>
</dbReference>
<name>A0ACC0P2C7_RHOML</name>
<reference evidence="1" key="1">
    <citation type="submission" date="2022-02" db="EMBL/GenBank/DDBJ databases">
        <title>Plant Genome Project.</title>
        <authorList>
            <person name="Zhang R.-G."/>
        </authorList>
    </citation>
    <scope>NUCLEOTIDE SEQUENCE</scope>
    <source>
        <strain evidence="1">AT1</strain>
    </source>
</reference>
<protein>
    <submittedName>
        <fullName evidence="1">Uncharacterized protein</fullName>
    </submittedName>
</protein>
<sequence length="185" mass="19482">METVDTGAIAAGGGDGREGREQEIDSGEKDRATEGDPRATVLAGAMESSLKPTGLGRVVEGSPVVGGSLGDAGGSRAEGDDIGPTGSLPRDLARGKGVVAKEEETIEDPVEYREEDVAFRPTATVATSSSHVPITRYEIAEHLPDEMLARLLEENSLIGEMVLRAKEERARAIAALEAAERTERE</sequence>
<keyword evidence="2" id="KW-1185">Reference proteome</keyword>
<evidence type="ECO:0000313" key="1">
    <source>
        <dbReference type="EMBL" id="KAI8559364.1"/>
    </source>
</evidence>
<proteinExistence type="predicted"/>
<organism evidence="1 2">
    <name type="scientific">Rhododendron molle</name>
    <name type="common">Chinese azalea</name>
    <name type="synonym">Azalea mollis</name>
    <dbReference type="NCBI Taxonomy" id="49168"/>
    <lineage>
        <taxon>Eukaryota</taxon>
        <taxon>Viridiplantae</taxon>
        <taxon>Streptophyta</taxon>
        <taxon>Embryophyta</taxon>
        <taxon>Tracheophyta</taxon>
        <taxon>Spermatophyta</taxon>
        <taxon>Magnoliopsida</taxon>
        <taxon>eudicotyledons</taxon>
        <taxon>Gunneridae</taxon>
        <taxon>Pentapetalae</taxon>
        <taxon>asterids</taxon>
        <taxon>Ericales</taxon>
        <taxon>Ericaceae</taxon>
        <taxon>Ericoideae</taxon>
        <taxon>Rhodoreae</taxon>
        <taxon>Rhododendron</taxon>
    </lineage>
</organism>
<accession>A0ACC0P2C7</accession>